<reference evidence="4" key="1">
    <citation type="submission" date="2009-07" db="EMBL/GenBank/DDBJ databases">
        <authorList>
            <person name="Weinstock G."/>
            <person name="Sodergren E."/>
            <person name="Clifton S."/>
            <person name="Fulton L."/>
            <person name="Fulton B."/>
            <person name="Courtney L."/>
            <person name="Fronick C."/>
            <person name="Harrison M."/>
            <person name="Strong C."/>
            <person name="Farmer C."/>
            <person name="Delahaunty K."/>
            <person name="Markovic C."/>
            <person name="Hall O."/>
            <person name="Minx P."/>
            <person name="Tomlinson C."/>
            <person name="Mitreva M."/>
            <person name="Nelson J."/>
            <person name="Hou S."/>
            <person name="Wollam A."/>
            <person name="Pepin K.H."/>
            <person name="Johnson M."/>
            <person name="Bhonagiri V."/>
            <person name="Nash W.E."/>
            <person name="Warren W."/>
            <person name="Chinwalla A."/>
            <person name="Mardis E.R."/>
            <person name="Wilson R.K."/>
        </authorList>
    </citation>
    <scope>NUCLEOTIDE SEQUENCE [LARGE SCALE GENOMIC DNA]</scope>
    <source>
        <strain evidence="4">DSM 14469</strain>
    </source>
</reference>
<dbReference type="InterPro" id="IPR006059">
    <property type="entry name" value="SBP"/>
</dbReference>
<keyword evidence="2" id="KW-0813">Transport</keyword>
<gene>
    <name evidence="4" type="ORF">BRYFOR_05032</name>
</gene>
<dbReference type="SUPFAM" id="SSF53850">
    <property type="entry name" value="Periplasmic binding protein-like II"/>
    <property type="match status" value="1"/>
</dbReference>
<comment type="caution">
    <text evidence="4">The sequence shown here is derived from an EMBL/GenBank/DDBJ whole genome shotgun (WGS) entry which is preliminary data.</text>
</comment>
<sequence>MTGCGSSTGDSPASDDGKVAITIFNTKSEIQDQMVEMAEKYSKEKGVSVEVYYSNDPPATHLSTKYASDDPYTISMVDAKNITTLGAEHGIDLSDEKWVDDTEMEIRIDDKVYGFPVCVEGRGLMYNADAIEKITGKAFAPESITNLDEFEDLLEELAAGGMKSPVGIQKEDWSLAAHYLAEIYDKAENPDAYVEGLHDGSINIAEDDSFNALMDTFDVLMKYNYAKDSAVAAERELTEQKFAEGEIAFLYGGNWDWSLINAYDYTENMGIMPVPENIESDTKDQIAGGATKFFYIDSSDEISDKEREAARDFLNWLVYDEEGQKFVTEDCNMISPFSTNSTLEVSDPLSKSVQSYLEAGKITGMYDYQPDDYYTVVGASFQKYLAGQMSRSDFAKDIQTYWKNTALVEH</sequence>
<accession>C6L8U3</accession>
<name>C6L8U3_9FIRM</name>
<dbReference type="AlphaFoldDB" id="C6L8U3"/>
<dbReference type="eggNOG" id="COG2182">
    <property type="taxonomic scope" value="Bacteria"/>
</dbReference>
<evidence type="ECO:0000256" key="1">
    <source>
        <dbReference type="ARBA" id="ARBA00008520"/>
    </source>
</evidence>
<evidence type="ECO:0000313" key="5">
    <source>
        <dbReference type="Proteomes" id="UP000005561"/>
    </source>
</evidence>
<dbReference type="EMBL" id="ACCL02000001">
    <property type="protein sequence ID" value="EET62682.1"/>
    <property type="molecule type" value="Genomic_DNA"/>
</dbReference>
<dbReference type="STRING" id="168384.SAMN05660368_01668"/>
<dbReference type="Proteomes" id="UP000005561">
    <property type="component" value="Unassembled WGS sequence"/>
</dbReference>
<evidence type="ECO:0000256" key="3">
    <source>
        <dbReference type="ARBA" id="ARBA00022729"/>
    </source>
</evidence>
<evidence type="ECO:0000313" key="4">
    <source>
        <dbReference type="EMBL" id="EET62682.1"/>
    </source>
</evidence>
<keyword evidence="3" id="KW-0732">Signal</keyword>
<dbReference type="PANTHER" id="PTHR43649">
    <property type="entry name" value="ARABINOSE-BINDING PROTEIN-RELATED"/>
    <property type="match status" value="1"/>
</dbReference>
<evidence type="ECO:0000256" key="2">
    <source>
        <dbReference type="ARBA" id="ARBA00022448"/>
    </source>
</evidence>
<organism evidence="4 5">
    <name type="scientific">Marvinbryantia formatexigens DSM 14469</name>
    <dbReference type="NCBI Taxonomy" id="478749"/>
    <lineage>
        <taxon>Bacteria</taxon>
        <taxon>Bacillati</taxon>
        <taxon>Bacillota</taxon>
        <taxon>Clostridia</taxon>
        <taxon>Lachnospirales</taxon>
        <taxon>Lachnospiraceae</taxon>
        <taxon>Marvinbryantia</taxon>
    </lineage>
</organism>
<protein>
    <submittedName>
        <fullName evidence="4">ABC transporter, solute-binding protein</fullName>
    </submittedName>
</protein>
<keyword evidence="5" id="KW-1185">Reference proteome</keyword>
<dbReference type="Pfam" id="PF13416">
    <property type="entry name" value="SBP_bac_8"/>
    <property type="match status" value="1"/>
</dbReference>
<dbReference type="InterPro" id="IPR050490">
    <property type="entry name" value="Bact_solute-bd_prot1"/>
</dbReference>
<proteinExistence type="inferred from homology"/>
<comment type="similarity">
    <text evidence="1">Belongs to the bacterial solute-binding protein 1 family.</text>
</comment>
<dbReference type="Gene3D" id="3.40.190.10">
    <property type="entry name" value="Periplasmic binding protein-like II"/>
    <property type="match status" value="2"/>
</dbReference>
<dbReference type="PANTHER" id="PTHR43649:SF34">
    <property type="entry name" value="ABC TRANSPORTER PERIPLASMIC-BINDING PROTEIN YCJN-RELATED"/>
    <property type="match status" value="1"/>
</dbReference>